<dbReference type="Proteomes" id="UP000183769">
    <property type="component" value="Unassembled WGS sequence"/>
</dbReference>
<dbReference type="RefSeq" id="WP_074878043.1">
    <property type="nucleotide sequence ID" value="NZ_FOXI01000006.1"/>
</dbReference>
<dbReference type="Pfam" id="PF23994">
    <property type="entry name" value="DUF7312"/>
    <property type="match status" value="1"/>
</dbReference>
<feature type="transmembrane region" description="Helical" evidence="2">
    <location>
        <begin position="43"/>
        <end position="61"/>
    </location>
</feature>
<organism evidence="4 5">
    <name type="scientific">Halolamina pelagica</name>
    <dbReference type="NCBI Taxonomy" id="699431"/>
    <lineage>
        <taxon>Archaea</taxon>
        <taxon>Methanobacteriati</taxon>
        <taxon>Methanobacteriota</taxon>
        <taxon>Stenosarchaea group</taxon>
        <taxon>Halobacteria</taxon>
        <taxon>Halobacteriales</taxon>
        <taxon>Haloferacaceae</taxon>
    </lineage>
</organism>
<keyword evidence="5" id="KW-1185">Reference proteome</keyword>
<gene>
    <name evidence="4" type="ORF">SAMN05216277_10649</name>
</gene>
<evidence type="ECO:0000313" key="5">
    <source>
        <dbReference type="Proteomes" id="UP000183769"/>
    </source>
</evidence>
<dbReference type="EMBL" id="FOXI01000006">
    <property type="protein sequence ID" value="SFP68279.1"/>
    <property type="molecule type" value="Genomic_DNA"/>
</dbReference>
<dbReference type="InterPro" id="IPR055736">
    <property type="entry name" value="DUF7312"/>
</dbReference>
<keyword evidence="2" id="KW-0812">Transmembrane</keyword>
<accession>A0A1I5SC33</accession>
<evidence type="ECO:0000256" key="2">
    <source>
        <dbReference type="SAM" id="Phobius"/>
    </source>
</evidence>
<name>A0A1I5SC33_9EURY</name>
<feature type="region of interest" description="Disordered" evidence="1">
    <location>
        <begin position="1"/>
        <end position="39"/>
    </location>
</feature>
<sequence>MSEDRGTESADDEWAISLEDLEEGESARPQPAPIEPGDPTVEGVAFVVLGVALTLVVLLGGL</sequence>
<dbReference type="AlphaFoldDB" id="A0A1I5SC33"/>
<proteinExistence type="predicted"/>
<feature type="domain" description="DUF7312" evidence="3">
    <location>
        <begin position="11"/>
        <end position="60"/>
    </location>
</feature>
<evidence type="ECO:0000256" key="1">
    <source>
        <dbReference type="SAM" id="MobiDB-lite"/>
    </source>
</evidence>
<dbReference type="OrthoDB" id="313391at2157"/>
<feature type="compositionally biased region" description="Acidic residues" evidence="1">
    <location>
        <begin position="9"/>
        <end position="24"/>
    </location>
</feature>
<reference evidence="5" key="1">
    <citation type="submission" date="2016-10" db="EMBL/GenBank/DDBJ databases">
        <authorList>
            <person name="Varghese N."/>
            <person name="Submissions S."/>
        </authorList>
    </citation>
    <scope>NUCLEOTIDE SEQUENCE [LARGE SCALE GENOMIC DNA]</scope>
    <source>
        <strain evidence="5">CGMCC 1.10329</strain>
    </source>
</reference>
<evidence type="ECO:0000313" key="4">
    <source>
        <dbReference type="EMBL" id="SFP68279.1"/>
    </source>
</evidence>
<keyword evidence="2" id="KW-1133">Transmembrane helix</keyword>
<protein>
    <recommendedName>
        <fullName evidence="3">DUF7312 domain-containing protein</fullName>
    </recommendedName>
</protein>
<keyword evidence="2" id="KW-0472">Membrane</keyword>
<evidence type="ECO:0000259" key="3">
    <source>
        <dbReference type="Pfam" id="PF23994"/>
    </source>
</evidence>